<protein>
    <submittedName>
        <fullName evidence="2">Uncharacterized protein</fullName>
    </submittedName>
</protein>
<evidence type="ECO:0000256" key="1">
    <source>
        <dbReference type="SAM" id="MobiDB-lite"/>
    </source>
</evidence>
<gene>
    <name evidence="2" type="ORF">J5X75_13770</name>
</gene>
<evidence type="ECO:0000313" key="3">
    <source>
        <dbReference type="Proteomes" id="UP000679690"/>
    </source>
</evidence>
<reference evidence="2 3" key="1">
    <citation type="submission" date="2021-03" db="EMBL/GenBank/DDBJ databases">
        <title>Actinoplanes flavus sp. nov., a novel actinomycete isolated from Coconut Palm rhizosphere soil.</title>
        <authorList>
            <person name="Luo X."/>
        </authorList>
    </citation>
    <scope>NUCLEOTIDE SEQUENCE [LARGE SCALE GENOMIC DNA]</scope>
    <source>
        <strain evidence="2 3">NEAU-H7</strain>
    </source>
</reference>
<name>A0ABS3UII2_9ACTN</name>
<keyword evidence="3" id="KW-1185">Reference proteome</keyword>
<organism evidence="2 3">
    <name type="scientific">Actinoplanes flavus</name>
    <dbReference type="NCBI Taxonomy" id="2820290"/>
    <lineage>
        <taxon>Bacteria</taxon>
        <taxon>Bacillati</taxon>
        <taxon>Actinomycetota</taxon>
        <taxon>Actinomycetes</taxon>
        <taxon>Micromonosporales</taxon>
        <taxon>Micromonosporaceae</taxon>
        <taxon>Actinoplanes</taxon>
    </lineage>
</organism>
<comment type="caution">
    <text evidence="2">The sequence shown here is derived from an EMBL/GenBank/DDBJ whole genome shotgun (WGS) entry which is preliminary data.</text>
</comment>
<dbReference type="Proteomes" id="UP000679690">
    <property type="component" value="Unassembled WGS sequence"/>
</dbReference>
<sequence>MHRGIRGVAAHATPSGAPAASPPLASAEPPATPLPTIPGELARFELEGAIASGRHGGSKPVAGTEYGVKAACVGPGDVTFTVSGAGAVRIAEFSLPCDGVATLNGLGDLPPSSAIQVDAADTENVSRAWAVVAPLDALR</sequence>
<feature type="region of interest" description="Disordered" evidence="1">
    <location>
        <begin position="1"/>
        <end position="38"/>
    </location>
</feature>
<evidence type="ECO:0000313" key="2">
    <source>
        <dbReference type="EMBL" id="MBO3738589.1"/>
    </source>
</evidence>
<dbReference type="EMBL" id="JAGFNS010000008">
    <property type="protein sequence ID" value="MBO3738589.1"/>
    <property type="molecule type" value="Genomic_DNA"/>
</dbReference>
<accession>A0ABS3UII2</accession>
<proteinExistence type="predicted"/>
<dbReference type="RefSeq" id="WP_208467759.1">
    <property type="nucleotide sequence ID" value="NZ_JAGFNS010000008.1"/>
</dbReference>
<feature type="compositionally biased region" description="Low complexity" evidence="1">
    <location>
        <begin position="9"/>
        <end position="29"/>
    </location>
</feature>